<evidence type="ECO:0000256" key="4">
    <source>
        <dbReference type="ARBA" id="ARBA00023014"/>
    </source>
</evidence>
<sequence length="120" mass="13668">MSEKQKHFVTTADELDDGEHVIVDIKEREIAVFNLDGDYYGLLNYCTHQGGPACEGRLTGELTEDEDGELSYERDGEFVCCPWHGWEFDIKSGHNLARSNEYRVPTYEVVEEGGDLYVTL</sequence>
<keyword evidence="1" id="KW-0001">2Fe-2S</keyword>
<dbReference type="InterPro" id="IPR036922">
    <property type="entry name" value="Rieske_2Fe-2S_sf"/>
</dbReference>
<dbReference type="Pfam" id="PF00355">
    <property type="entry name" value="Rieske"/>
    <property type="match status" value="1"/>
</dbReference>
<dbReference type="PROSITE" id="PS51296">
    <property type="entry name" value="RIESKE"/>
    <property type="match status" value="1"/>
</dbReference>
<dbReference type="Gene3D" id="2.102.10.10">
    <property type="entry name" value="Rieske [2Fe-2S] iron-sulphur domain"/>
    <property type="match status" value="1"/>
</dbReference>
<accession>A0A1H9NXY8</accession>
<dbReference type="EMBL" id="FOFD01000005">
    <property type="protein sequence ID" value="SER40856.1"/>
    <property type="molecule type" value="Genomic_DNA"/>
</dbReference>
<evidence type="ECO:0000256" key="3">
    <source>
        <dbReference type="ARBA" id="ARBA00023004"/>
    </source>
</evidence>
<dbReference type="AlphaFoldDB" id="A0A1H9NXY8"/>
<dbReference type="GO" id="GO:0051537">
    <property type="term" value="F:2 iron, 2 sulfur cluster binding"/>
    <property type="evidence" value="ECO:0007669"/>
    <property type="project" value="UniProtKB-KW"/>
</dbReference>
<evidence type="ECO:0000313" key="6">
    <source>
        <dbReference type="EMBL" id="SER40856.1"/>
    </source>
</evidence>
<keyword evidence="2" id="KW-0479">Metal-binding</keyword>
<dbReference type="GO" id="GO:0046872">
    <property type="term" value="F:metal ion binding"/>
    <property type="evidence" value="ECO:0007669"/>
    <property type="project" value="UniProtKB-KW"/>
</dbReference>
<dbReference type="STRING" id="1186196.SAMN04489841_3788"/>
<evidence type="ECO:0000259" key="5">
    <source>
        <dbReference type="PROSITE" id="PS51296"/>
    </source>
</evidence>
<dbReference type="GO" id="GO:0051213">
    <property type="term" value="F:dioxygenase activity"/>
    <property type="evidence" value="ECO:0007669"/>
    <property type="project" value="UniProtKB-KW"/>
</dbReference>
<keyword evidence="6" id="KW-0223">Dioxygenase</keyword>
<evidence type="ECO:0000256" key="1">
    <source>
        <dbReference type="ARBA" id="ARBA00022714"/>
    </source>
</evidence>
<name>A0A1H9NXY8_9EURY</name>
<proteinExistence type="predicted"/>
<dbReference type="SUPFAM" id="SSF50022">
    <property type="entry name" value="ISP domain"/>
    <property type="match status" value="1"/>
</dbReference>
<gene>
    <name evidence="6" type="ORF">SAMN04489841_3788</name>
</gene>
<dbReference type="InterPro" id="IPR017941">
    <property type="entry name" value="Rieske_2Fe-2S"/>
</dbReference>
<feature type="domain" description="Rieske" evidence="5">
    <location>
        <begin position="6"/>
        <end position="118"/>
    </location>
</feature>
<dbReference type="RefSeq" id="WP_090620481.1">
    <property type="nucleotide sequence ID" value="NZ_FOFD01000005.1"/>
</dbReference>
<keyword evidence="7" id="KW-1185">Reference proteome</keyword>
<keyword evidence="3" id="KW-0408">Iron</keyword>
<evidence type="ECO:0000256" key="2">
    <source>
        <dbReference type="ARBA" id="ARBA00022723"/>
    </source>
</evidence>
<dbReference type="PANTHER" id="PTHR21496:SF23">
    <property type="entry name" value="3-PHENYLPROPIONATE_CINNAMIC ACID DIOXYGENASE FERREDOXIN SUBUNIT"/>
    <property type="match status" value="1"/>
</dbReference>
<protein>
    <submittedName>
        <fullName evidence="6">Ferredoxin subunit of nitrite reductase or a ring-hydroxylating dioxygenase</fullName>
    </submittedName>
</protein>
<organism evidence="6 7">
    <name type="scientific">Natrinema salaciae</name>
    <dbReference type="NCBI Taxonomy" id="1186196"/>
    <lineage>
        <taxon>Archaea</taxon>
        <taxon>Methanobacteriati</taxon>
        <taxon>Methanobacteriota</taxon>
        <taxon>Stenosarchaea group</taxon>
        <taxon>Halobacteria</taxon>
        <taxon>Halobacteriales</taxon>
        <taxon>Natrialbaceae</taxon>
        <taxon>Natrinema</taxon>
    </lineage>
</organism>
<evidence type="ECO:0000313" key="7">
    <source>
        <dbReference type="Proteomes" id="UP000199114"/>
    </source>
</evidence>
<dbReference type="PANTHER" id="PTHR21496">
    <property type="entry name" value="FERREDOXIN-RELATED"/>
    <property type="match status" value="1"/>
</dbReference>
<reference evidence="7" key="1">
    <citation type="submission" date="2016-10" db="EMBL/GenBank/DDBJ databases">
        <authorList>
            <person name="Varghese N."/>
            <person name="Submissions S."/>
        </authorList>
    </citation>
    <scope>NUCLEOTIDE SEQUENCE [LARGE SCALE GENOMIC DNA]</scope>
    <source>
        <strain evidence="7">DSM 25055</strain>
    </source>
</reference>
<keyword evidence="4" id="KW-0411">Iron-sulfur</keyword>
<keyword evidence="6" id="KW-0560">Oxidoreductase</keyword>
<dbReference type="OrthoDB" id="6837at2157"/>
<dbReference type="Proteomes" id="UP000199114">
    <property type="component" value="Unassembled WGS sequence"/>
</dbReference>